<protein>
    <submittedName>
        <fullName evidence="6">Glycerol 2-dehydrogenase (NADP(+))</fullName>
    </submittedName>
</protein>
<dbReference type="Proteomes" id="UP000186594">
    <property type="component" value="Unassembled WGS sequence"/>
</dbReference>
<dbReference type="AlphaFoldDB" id="A0A1U7LG63"/>
<feature type="binding site" evidence="3">
    <location>
        <position position="106"/>
    </location>
    <ligand>
        <name>substrate</name>
    </ligand>
</feature>
<evidence type="ECO:0000256" key="1">
    <source>
        <dbReference type="ARBA" id="ARBA00023002"/>
    </source>
</evidence>
<feature type="active site" description="Proton donor" evidence="2">
    <location>
        <position position="50"/>
    </location>
</feature>
<dbReference type="InterPro" id="IPR023210">
    <property type="entry name" value="NADP_OxRdtase_dom"/>
</dbReference>
<dbReference type="InterPro" id="IPR036812">
    <property type="entry name" value="NAD(P)_OxRdtase_dom_sf"/>
</dbReference>
<feature type="domain" description="NADP-dependent oxidoreductase" evidence="5">
    <location>
        <begin position="17"/>
        <end position="277"/>
    </location>
</feature>
<evidence type="ECO:0000256" key="3">
    <source>
        <dbReference type="PIRSR" id="PIRSR000097-2"/>
    </source>
</evidence>
<dbReference type="STRING" id="1198029.A0A1U7LG63"/>
<dbReference type="EMBL" id="LXFE01004413">
    <property type="protein sequence ID" value="OLL21646.1"/>
    <property type="molecule type" value="Genomic_DNA"/>
</dbReference>
<dbReference type="PANTHER" id="PTHR11732">
    <property type="entry name" value="ALDO/KETO REDUCTASE"/>
    <property type="match status" value="1"/>
</dbReference>
<name>A0A1U7LG63_NEOID</name>
<reference evidence="6 7" key="1">
    <citation type="submission" date="2016-04" db="EMBL/GenBank/DDBJ databases">
        <title>Evolutionary innovation and constraint leading to complex multicellularity in the Ascomycota.</title>
        <authorList>
            <person name="Cisse O."/>
            <person name="Nguyen A."/>
            <person name="Hewitt D.A."/>
            <person name="Jedd G."/>
            <person name="Stajich J.E."/>
        </authorList>
    </citation>
    <scope>NUCLEOTIDE SEQUENCE [LARGE SCALE GENOMIC DNA]</scope>
    <source>
        <strain evidence="6 7">DAH-3</strain>
    </source>
</reference>
<dbReference type="SUPFAM" id="SSF51430">
    <property type="entry name" value="NAD(P)-linked oxidoreductase"/>
    <property type="match status" value="1"/>
</dbReference>
<dbReference type="OrthoDB" id="416253at2759"/>
<comment type="caution">
    <text evidence="6">The sequence shown here is derived from an EMBL/GenBank/DDBJ whole genome shotgun (WGS) entry which is preliminary data.</text>
</comment>
<accession>A0A1U7LG63</accession>
<dbReference type="InterPro" id="IPR020471">
    <property type="entry name" value="AKR"/>
</dbReference>
<evidence type="ECO:0000256" key="4">
    <source>
        <dbReference type="PIRSR" id="PIRSR000097-3"/>
    </source>
</evidence>
<dbReference type="PRINTS" id="PR00069">
    <property type="entry name" value="ALDKETRDTASE"/>
</dbReference>
<organism evidence="6 7">
    <name type="scientific">Neolecta irregularis (strain DAH-3)</name>
    <dbReference type="NCBI Taxonomy" id="1198029"/>
    <lineage>
        <taxon>Eukaryota</taxon>
        <taxon>Fungi</taxon>
        <taxon>Dikarya</taxon>
        <taxon>Ascomycota</taxon>
        <taxon>Taphrinomycotina</taxon>
        <taxon>Neolectales</taxon>
        <taxon>Neolectaceae</taxon>
        <taxon>Neolecta</taxon>
    </lineage>
</organism>
<dbReference type="Pfam" id="PF00248">
    <property type="entry name" value="Aldo_ket_red"/>
    <property type="match status" value="1"/>
</dbReference>
<evidence type="ECO:0000313" key="6">
    <source>
        <dbReference type="EMBL" id="OLL21646.1"/>
    </source>
</evidence>
<evidence type="ECO:0000313" key="7">
    <source>
        <dbReference type="Proteomes" id="UP000186594"/>
    </source>
</evidence>
<keyword evidence="1" id="KW-0560">Oxidoreductase</keyword>
<evidence type="ECO:0000256" key="2">
    <source>
        <dbReference type="PIRSR" id="PIRSR000097-1"/>
    </source>
</evidence>
<keyword evidence="7" id="KW-1185">Reference proteome</keyword>
<dbReference type="FunFam" id="3.20.20.100:FF:000002">
    <property type="entry name" value="2,5-diketo-D-gluconic acid reductase A"/>
    <property type="match status" value="1"/>
</dbReference>
<evidence type="ECO:0000259" key="5">
    <source>
        <dbReference type="Pfam" id="PF00248"/>
    </source>
</evidence>
<sequence>MSAKSFLLNNGKDIPAIGLGTWLSSDDEVQVAVKTALQAGCRHIDAAFMYKNEVAVGKGIKESGVMREDIFVTTKLWCSYHSRIEEAIDLSLKNLGLDYVDLYLMHWPIALNPNGSDPLIPVRSDGSRDIQKDWDFTKTWSLMESLIKSGKAKSIGVANFSIDNLEILLKSAKIQPAVNQVERHPYLPQFKLDAYCKSRKIHQMSYSPLGGQGASLLDDPVIIPIAESNKVTSANVLINWNIQHEWSVIPKSVSLDRVISNLEIVKLNSVDMEILDNLHKTKTKRLVNPAWGVTVFHEDEIL</sequence>
<feature type="site" description="Lowers pKa of active site Tyr" evidence="4">
    <location>
        <position position="75"/>
    </location>
</feature>
<gene>
    <name evidence="6" type="ORF">NEOLI_001415</name>
</gene>
<proteinExistence type="predicted"/>
<dbReference type="GO" id="GO:0016616">
    <property type="term" value="F:oxidoreductase activity, acting on the CH-OH group of donors, NAD or NADP as acceptor"/>
    <property type="evidence" value="ECO:0007669"/>
    <property type="project" value="UniProtKB-ARBA"/>
</dbReference>
<dbReference type="OMA" id="FSFEYHK"/>
<dbReference type="PIRSF" id="PIRSF000097">
    <property type="entry name" value="AKR"/>
    <property type="match status" value="1"/>
</dbReference>
<dbReference type="Gene3D" id="3.20.20.100">
    <property type="entry name" value="NADP-dependent oxidoreductase domain"/>
    <property type="match status" value="1"/>
</dbReference>